<name>A0AAW1VI47_9CUCU</name>
<dbReference type="Proteomes" id="UP001431783">
    <property type="component" value="Unassembled WGS sequence"/>
</dbReference>
<dbReference type="AlphaFoldDB" id="A0AAW1VI47"/>
<feature type="region of interest" description="Disordered" evidence="1">
    <location>
        <begin position="1"/>
        <end position="50"/>
    </location>
</feature>
<evidence type="ECO:0000313" key="3">
    <source>
        <dbReference type="Proteomes" id="UP001431783"/>
    </source>
</evidence>
<feature type="compositionally biased region" description="Polar residues" evidence="1">
    <location>
        <begin position="1"/>
        <end position="15"/>
    </location>
</feature>
<proteinExistence type="predicted"/>
<gene>
    <name evidence="2" type="ORF">WA026_018210</name>
</gene>
<accession>A0AAW1VI47</accession>
<evidence type="ECO:0000313" key="2">
    <source>
        <dbReference type="EMBL" id="KAK9892022.1"/>
    </source>
</evidence>
<reference evidence="2 3" key="1">
    <citation type="submission" date="2023-03" db="EMBL/GenBank/DDBJ databases">
        <title>Genome insight into feeding habits of ladybird beetles.</title>
        <authorList>
            <person name="Li H.-S."/>
            <person name="Huang Y.-H."/>
            <person name="Pang H."/>
        </authorList>
    </citation>
    <scope>NUCLEOTIDE SEQUENCE [LARGE SCALE GENOMIC DNA]</scope>
    <source>
        <strain evidence="2">SYSU_2023b</strain>
        <tissue evidence="2">Whole body</tissue>
    </source>
</reference>
<organism evidence="2 3">
    <name type="scientific">Henosepilachna vigintioctopunctata</name>
    <dbReference type="NCBI Taxonomy" id="420089"/>
    <lineage>
        <taxon>Eukaryota</taxon>
        <taxon>Metazoa</taxon>
        <taxon>Ecdysozoa</taxon>
        <taxon>Arthropoda</taxon>
        <taxon>Hexapoda</taxon>
        <taxon>Insecta</taxon>
        <taxon>Pterygota</taxon>
        <taxon>Neoptera</taxon>
        <taxon>Endopterygota</taxon>
        <taxon>Coleoptera</taxon>
        <taxon>Polyphaga</taxon>
        <taxon>Cucujiformia</taxon>
        <taxon>Coccinelloidea</taxon>
        <taxon>Coccinellidae</taxon>
        <taxon>Epilachninae</taxon>
        <taxon>Epilachnini</taxon>
        <taxon>Henosepilachna</taxon>
    </lineage>
</organism>
<comment type="caution">
    <text evidence="2">The sequence shown here is derived from an EMBL/GenBank/DDBJ whole genome shotgun (WGS) entry which is preliminary data.</text>
</comment>
<sequence length="90" mass="9919">MKSDENSALFSSPETTEQHSSRDTTEQQSSPSFRENDGDNLASESDSSVTEVNIILTESSESRNNSEQIQICLFYLTSSSAFKTTTVTIL</sequence>
<keyword evidence="3" id="KW-1185">Reference proteome</keyword>
<protein>
    <submittedName>
        <fullName evidence="2">Uncharacterized protein</fullName>
    </submittedName>
</protein>
<evidence type="ECO:0000256" key="1">
    <source>
        <dbReference type="SAM" id="MobiDB-lite"/>
    </source>
</evidence>
<dbReference type="EMBL" id="JARQZJ010000132">
    <property type="protein sequence ID" value="KAK9892022.1"/>
    <property type="molecule type" value="Genomic_DNA"/>
</dbReference>
<feature type="compositionally biased region" description="Basic and acidic residues" evidence="1">
    <location>
        <begin position="16"/>
        <end position="25"/>
    </location>
</feature>